<dbReference type="Proteomes" id="UP001195483">
    <property type="component" value="Unassembled WGS sequence"/>
</dbReference>
<feature type="compositionally biased region" description="Basic and acidic residues" evidence="1">
    <location>
        <begin position="116"/>
        <end position="130"/>
    </location>
</feature>
<feature type="region of interest" description="Disordered" evidence="1">
    <location>
        <begin position="48"/>
        <end position="130"/>
    </location>
</feature>
<name>A0AAE0RQQ1_9BIVA</name>
<comment type="caution">
    <text evidence="2">The sequence shown here is derived from an EMBL/GenBank/DDBJ whole genome shotgun (WGS) entry which is preliminary data.</text>
</comment>
<proteinExistence type="predicted"/>
<feature type="compositionally biased region" description="Basic and acidic residues" evidence="1">
    <location>
        <begin position="77"/>
        <end position="96"/>
    </location>
</feature>
<accession>A0AAE0RQQ1</accession>
<reference evidence="2" key="1">
    <citation type="journal article" date="2021" name="Genome Biol. Evol.">
        <title>A High-Quality Reference Genome for a Parasitic Bivalve with Doubly Uniparental Inheritance (Bivalvia: Unionida).</title>
        <authorList>
            <person name="Smith C.H."/>
        </authorList>
    </citation>
    <scope>NUCLEOTIDE SEQUENCE</scope>
    <source>
        <strain evidence="2">CHS0354</strain>
    </source>
</reference>
<evidence type="ECO:0000313" key="3">
    <source>
        <dbReference type="Proteomes" id="UP001195483"/>
    </source>
</evidence>
<evidence type="ECO:0000313" key="2">
    <source>
        <dbReference type="EMBL" id="KAK3577852.1"/>
    </source>
</evidence>
<evidence type="ECO:0000256" key="1">
    <source>
        <dbReference type="SAM" id="MobiDB-lite"/>
    </source>
</evidence>
<dbReference type="EMBL" id="JAEAOA010000650">
    <property type="protein sequence ID" value="KAK3577852.1"/>
    <property type="molecule type" value="Genomic_DNA"/>
</dbReference>
<organism evidence="2 3">
    <name type="scientific">Potamilus streckersoni</name>
    <dbReference type="NCBI Taxonomy" id="2493646"/>
    <lineage>
        <taxon>Eukaryota</taxon>
        <taxon>Metazoa</taxon>
        <taxon>Spiralia</taxon>
        <taxon>Lophotrochozoa</taxon>
        <taxon>Mollusca</taxon>
        <taxon>Bivalvia</taxon>
        <taxon>Autobranchia</taxon>
        <taxon>Heteroconchia</taxon>
        <taxon>Palaeoheterodonta</taxon>
        <taxon>Unionida</taxon>
        <taxon>Unionoidea</taxon>
        <taxon>Unionidae</taxon>
        <taxon>Ambleminae</taxon>
        <taxon>Lampsilini</taxon>
        <taxon>Potamilus</taxon>
    </lineage>
</organism>
<sequence>MKELHNSMHISCKGNAKHVPTNMLTVEDHNLHTQQIVYTPNIIPSRTTATTTATTTNPSAPLTIKPAPTTSTQTRLNDNRRKLQEILKQDKLDPERNSCQTLSDGKPQLHPPGMNNRHDATKYDKHETNE</sequence>
<protein>
    <submittedName>
        <fullName evidence="2">Uncharacterized protein</fullName>
    </submittedName>
</protein>
<keyword evidence="3" id="KW-1185">Reference proteome</keyword>
<reference evidence="2" key="2">
    <citation type="journal article" date="2021" name="Genome Biol. Evol.">
        <title>Developing a high-quality reference genome for a parasitic bivalve with doubly uniparental inheritance (Bivalvia: Unionida).</title>
        <authorList>
            <person name="Smith C.H."/>
        </authorList>
    </citation>
    <scope>NUCLEOTIDE SEQUENCE</scope>
    <source>
        <strain evidence="2">CHS0354</strain>
        <tissue evidence="2">Mantle</tissue>
    </source>
</reference>
<reference evidence="2" key="3">
    <citation type="submission" date="2023-05" db="EMBL/GenBank/DDBJ databases">
        <authorList>
            <person name="Smith C.H."/>
        </authorList>
    </citation>
    <scope>NUCLEOTIDE SEQUENCE</scope>
    <source>
        <strain evidence="2">CHS0354</strain>
        <tissue evidence="2">Mantle</tissue>
    </source>
</reference>
<gene>
    <name evidence="2" type="ORF">CHS0354_010413</name>
</gene>
<dbReference type="AlphaFoldDB" id="A0AAE0RQQ1"/>